<proteinExistence type="predicted"/>
<keyword evidence="3" id="KW-1185">Reference proteome</keyword>
<feature type="chain" id="PRO_5022847269" evidence="1">
    <location>
        <begin position="18"/>
        <end position="83"/>
    </location>
</feature>
<evidence type="ECO:0000313" key="2">
    <source>
        <dbReference type="EMBL" id="VTJ61743.1"/>
    </source>
</evidence>
<evidence type="ECO:0000256" key="1">
    <source>
        <dbReference type="SAM" id="SignalP"/>
    </source>
</evidence>
<name>A0A5E4AW96_MARMO</name>
<organism evidence="2 3">
    <name type="scientific">Marmota monax</name>
    <name type="common">Woodchuck</name>
    <dbReference type="NCBI Taxonomy" id="9995"/>
    <lineage>
        <taxon>Eukaryota</taxon>
        <taxon>Metazoa</taxon>
        <taxon>Chordata</taxon>
        <taxon>Craniata</taxon>
        <taxon>Vertebrata</taxon>
        <taxon>Euteleostomi</taxon>
        <taxon>Mammalia</taxon>
        <taxon>Eutheria</taxon>
        <taxon>Euarchontoglires</taxon>
        <taxon>Glires</taxon>
        <taxon>Rodentia</taxon>
        <taxon>Sciuromorpha</taxon>
        <taxon>Sciuridae</taxon>
        <taxon>Xerinae</taxon>
        <taxon>Marmotini</taxon>
        <taxon>Marmota</taxon>
    </lineage>
</organism>
<accession>A0A5E4AW96</accession>
<feature type="signal peptide" evidence="1">
    <location>
        <begin position="1"/>
        <end position="17"/>
    </location>
</feature>
<feature type="non-terminal residue" evidence="2">
    <location>
        <position position="1"/>
    </location>
</feature>
<comment type="caution">
    <text evidence="2">The sequence shown here is derived from an EMBL/GenBank/DDBJ whole genome shotgun (WGS) entry which is preliminary data.</text>
</comment>
<sequence>ATAVVLMCLKQAVVLVAVPDTDLEVSSAPGAAVPWELVTTLASWPPWSLNTGPLAHCTITGALSIRAKHLNADEMTQGVNHSA</sequence>
<gene>
    <name evidence="2" type="ORF">MONAX_5E027556</name>
</gene>
<keyword evidence="1" id="KW-0732">Signal</keyword>
<dbReference type="EMBL" id="CABDUW010000182">
    <property type="protein sequence ID" value="VTJ61743.1"/>
    <property type="molecule type" value="Genomic_DNA"/>
</dbReference>
<evidence type="ECO:0000313" key="3">
    <source>
        <dbReference type="Proteomes" id="UP000335636"/>
    </source>
</evidence>
<dbReference type="Proteomes" id="UP000335636">
    <property type="component" value="Unassembled WGS sequence"/>
</dbReference>
<dbReference type="AlphaFoldDB" id="A0A5E4AW96"/>
<reference evidence="2" key="1">
    <citation type="submission" date="2019-04" db="EMBL/GenBank/DDBJ databases">
        <authorList>
            <person name="Alioto T."/>
            <person name="Alioto T."/>
        </authorList>
    </citation>
    <scope>NUCLEOTIDE SEQUENCE [LARGE SCALE GENOMIC DNA]</scope>
</reference>
<protein>
    <submittedName>
        <fullName evidence="2">Uncharacterized protein</fullName>
    </submittedName>
</protein>